<dbReference type="Proteomes" id="UP001162162">
    <property type="component" value="Unassembled WGS sequence"/>
</dbReference>
<dbReference type="InterPro" id="IPR018619">
    <property type="entry name" value="Hyccin"/>
</dbReference>
<sequence>MADTLVLDWLDEYESLTESEIHTYSTEQEHNHEVMIALYNVLSEPQKYKSDNLVDGICQQLLNFYRSGEQHLKRFAMQFIPTLVFLHLSDKSYSAVQTLLVSLYNLEVIDSKGQPRTLSFRIPSIAQSSIFHDSTNLEPAFIAESSLKRWEECNTKLVSWGPLPQVKCLNAQNRQRVVTALVFLYNQQLSDVITQGIEQTCRGISRLVTQGFNADPGSARSSITSNSSFQLISLPRVPVSSPLLLELLHIVYHAAERCANVAVQALHDIIQRSNYESYTEVILAADAIKNLLQHSPAVTATPRPSHSHSVSKSMITNASFRTKKLPDDIPIQDANQQQQGDAPLDSITEEQEDPEKGKSRGSVSALKHLPKLPGLKKHKVKNSLQGEQQGDDGGGGPAGGDAVERCQPRGARQRRLRRDSEGCGVLGGRRSEIIYCVEFLV</sequence>
<keyword evidence="3" id="KW-1003">Cell membrane</keyword>
<proteinExistence type="inferred from homology"/>
<reference evidence="8" key="1">
    <citation type="journal article" date="2023" name="Insect Mol. Biol.">
        <title>Genome sequencing provides insights into the evolution of gene families encoding plant cell wall-degrading enzymes in longhorned beetles.</title>
        <authorList>
            <person name="Shin N.R."/>
            <person name="Okamura Y."/>
            <person name="Kirsch R."/>
            <person name="Pauchet Y."/>
        </authorList>
    </citation>
    <scope>NUCLEOTIDE SEQUENCE</scope>
    <source>
        <strain evidence="8">AMC_N1</strain>
    </source>
</reference>
<name>A0AAV8Z416_9CUCU</name>
<gene>
    <name evidence="8" type="ORF">NQ318_019641</name>
</gene>
<evidence type="ECO:0000256" key="2">
    <source>
        <dbReference type="ARBA" id="ARBA00004514"/>
    </source>
</evidence>
<evidence type="ECO:0000256" key="6">
    <source>
        <dbReference type="ARBA" id="ARBA00034482"/>
    </source>
</evidence>
<keyword evidence="9" id="KW-1185">Reference proteome</keyword>
<dbReference type="AlphaFoldDB" id="A0AAV8Z416"/>
<dbReference type="PANTHER" id="PTHR31220">
    <property type="entry name" value="HYCCIN RELATED"/>
    <property type="match status" value="1"/>
</dbReference>
<comment type="subcellular location">
    <subcellularLocation>
        <location evidence="1">Cell membrane</location>
    </subcellularLocation>
    <subcellularLocation>
        <location evidence="2">Cytoplasm</location>
        <location evidence="2">Cytosol</location>
    </subcellularLocation>
</comment>
<dbReference type="EMBL" id="JAPWTK010000015">
    <property type="protein sequence ID" value="KAJ8958874.1"/>
    <property type="molecule type" value="Genomic_DNA"/>
</dbReference>
<protein>
    <recommendedName>
        <fullName evidence="10">Hyccin</fullName>
    </recommendedName>
</protein>
<comment type="caution">
    <text evidence="8">The sequence shown here is derived from an EMBL/GenBank/DDBJ whole genome shotgun (WGS) entry which is preliminary data.</text>
</comment>
<comment type="similarity">
    <text evidence="6">Belongs to the Hyccin family.</text>
</comment>
<dbReference type="GO" id="GO:0046854">
    <property type="term" value="P:phosphatidylinositol phosphate biosynthetic process"/>
    <property type="evidence" value="ECO:0007669"/>
    <property type="project" value="TreeGrafter"/>
</dbReference>
<organism evidence="8 9">
    <name type="scientific">Aromia moschata</name>
    <dbReference type="NCBI Taxonomy" id="1265417"/>
    <lineage>
        <taxon>Eukaryota</taxon>
        <taxon>Metazoa</taxon>
        <taxon>Ecdysozoa</taxon>
        <taxon>Arthropoda</taxon>
        <taxon>Hexapoda</taxon>
        <taxon>Insecta</taxon>
        <taxon>Pterygota</taxon>
        <taxon>Neoptera</taxon>
        <taxon>Endopterygota</taxon>
        <taxon>Coleoptera</taxon>
        <taxon>Polyphaga</taxon>
        <taxon>Cucujiformia</taxon>
        <taxon>Chrysomeloidea</taxon>
        <taxon>Cerambycidae</taxon>
        <taxon>Cerambycinae</taxon>
        <taxon>Callichromatini</taxon>
        <taxon>Aromia</taxon>
    </lineage>
</organism>
<evidence type="ECO:0000313" key="8">
    <source>
        <dbReference type="EMBL" id="KAJ8958874.1"/>
    </source>
</evidence>
<feature type="region of interest" description="Disordered" evidence="7">
    <location>
        <begin position="348"/>
        <end position="420"/>
    </location>
</feature>
<evidence type="ECO:0000313" key="9">
    <source>
        <dbReference type="Proteomes" id="UP001162162"/>
    </source>
</evidence>
<evidence type="ECO:0000256" key="5">
    <source>
        <dbReference type="ARBA" id="ARBA00023136"/>
    </source>
</evidence>
<dbReference type="GO" id="GO:0005886">
    <property type="term" value="C:plasma membrane"/>
    <property type="evidence" value="ECO:0007669"/>
    <property type="project" value="UniProtKB-SubCell"/>
</dbReference>
<dbReference type="GO" id="GO:0072659">
    <property type="term" value="P:protein localization to plasma membrane"/>
    <property type="evidence" value="ECO:0007669"/>
    <property type="project" value="TreeGrafter"/>
</dbReference>
<feature type="compositionally biased region" description="Basic residues" evidence="7">
    <location>
        <begin position="368"/>
        <end position="381"/>
    </location>
</feature>
<evidence type="ECO:0000256" key="1">
    <source>
        <dbReference type="ARBA" id="ARBA00004236"/>
    </source>
</evidence>
<dbReference type="Pfam" id="PF09790">
    <property type="entry name" value="Hyccin"/>
    <property type="match status" value="1"/>
</dbReference>
<accession>A0AAV8Z416</accession>
<evidence type="ECO:0008006" key="10">
    <source>
        <dbReference type="Google" id="ProtNLM"/>
    </source>
</evidence>
<keyword evidence="5" id="KW-0472">Membrane</keyword>
<dbReference type="PANTHER" id="PTHR31220:SF1">
    <property type="entry name" value="GH21176P"/>
    <property type="match status" value="1"/>
</dbReference>
<dbReference type="GO" id="GO:0005829">
    <property type="term" value="C:cytosol"/>
    <property type="evidence" value="ECO:0007669"/>
    <property type="project" value="UniProtKB-SubCell"/>
</dbReference>
<keyword evidence="4" id="KW-0963">Cytoplasm</keyword>
<evidence type="ECO:0000256" key="7">
    <source>
        <dbReference type="SAM" id="MobiDB-lite"/>
    </source>
</evidence>
<evidence type="ECO:0000256" key="3">
    <source>
        <dbReference type="ARBA" id="ARBA00022475"/>
    </source>
</evidence>
<evidence type="ECO:0000256" key="4">
    <source>
        <dbReference type="ARBA" id="ARBA00022490"/>
    </source>
</evidence>